<dbReference type="PANTHER" id="PTHR43280:SF34">
    <property type="entry name" value="ARAC-FAMILY TRANSCRIPTIONAL REGULATOR"/>
    <property type="match status" value="1"/>
</dbReference>
<dbReference type="Gene3D" id="1.10.10.60">
    <property type="entry name" value="Homeodomain-like"/>
    <property type="match status" value="2"/>
</dbReference>
<organism evidence="4 5">
    <name type="scientific">Clostridium felsineum</name>
    <dbReference type="NCBI Taxonomy" id="36839"/>
    <lineage>
        <taxon>Bacteria</taxon>
        <taxon>Bacillati</taxon>
        <taxon>Bacillota</taxon>
        <taxon>Clostridia</taxon>
        <taxon>Eubacteriales</taxon>
        <taxon>Clostridiaceae</taxon>
        <taxon>Clostridium</taxon>
    </lineage>
</organism>
<keyword evidence="2" id="KW-0238">DNA-binding</keyword>
<dbReference type="KEGG" id="crw:CROST_008020"/>
<dbReference type="SUPFAM" id="SSF46689">
    <property type="entry name" value="Homeodomain-like"/>
    <property type="match status" value="2"/>
</dbReference>
<keyword evidence="5" id="KW-1185">Reference proteome</keyword>
<dbReference type="GO" id="GO:0043565">
    <property type="term" value="F:sequence-specific DNA binding"/>
    <property type="evidence" value="ECO:0007669"/>
    <property type="project" value="InterPro"/>
</dbReference>
<evidence type="ECO:0000256" key="2">
    <source>
        <dbReference type="ARBA" id="ARBA00023125"/>
    </source>
</evidence>
<dbReference type="AlphaFoldDB" id="A0A1S8LZY6"/>
<sequence>MFLEANDIDFICKTMFDVLKIPVYFISNNKAISSAYYHKDNLNPFIKDQNNLFENLFSEDTLSNYPIIKSTKYKENYFAVNLKLNNSFIGKFIVGPSLYLKMNDKAINIVISENNIPISSKLKLVDFYNNLTIMNYPHLVNTSILFYYCIYRKKLKSSTVIKQNSNIIIKNITNNLSPRKHHSFTYERNIFKNIEEGNVKKLLEYIDIPPEGDYGLLADNYLRNEKNLVICSITLATRSAIAGGLSSELAYSLSDSYIQRVEQLNDINTLLNLKNSMFIDFSKKVYTIKQLKYPKPIVFCKYYISNHIYDNISLKLLSTKANLSPKYLSELFSKNVGMTLTYYIHQEKIKEAKFLLISTNYNILDISNLLNFHDQSHFTRIFKKFTGITPKHYRDTKNS</sequence>
<dbReference type="EMBL" id="CP096983">
    <property type="protein sequence ID" value="URZ10094.1"/>
    <property type="molecule type" value="Genomic_DNA"/>
</dbReference>
<dbReference type="STRING" id="84029.CROST_16870"/>
<keyword evidence="1" id="KW-0805">Transcription regulation</keyword>
<dbReference type="Proteomes" id="UP000190951">
    <property type="component" value="Chromosome"/>
</dbReference>
<evidence type="ECO:0000256" key="1">
    <source>
        <dbReference type="ARBA" id="ARBA00023015"/>
    </source>
</evidence>
<proteinExistence type="predicted"/>
<dbReference type="PRINTS" id="PR00032">
    <property type="entry name" value="HTHARAC"/>
</dbReference>
<protein>
    <submittedName>
        <fullName evidence="4">HTH-type transcriptional activator RhaR</fullName>
    </submittedName>
</protein>
<dbReference type="PROSITE" id="PS00041">
    <property type="entry name" value="HTH_ARAC_FAMILY_1"/>
    <property type="match status" value="1"/>
</dbReference>
<dbReference type="PROSITE" id="PS01124">
    <property type="entry name" value="HTH_ARAC_FAMILY_2"/>
    <property type="match status" value="1"/>
</dbReference>
<dbReference type="RefSeq" id="WP_077834600.1">
    <property type="nucleotide sequence ID" value="NZ_CP096983.1"/>
</dbReference>
<keyword evidence="3" id="KW-0804">Transcription</keyword>
<dbReference type="PANTHER" id="PTHR43280">
    <property type="entry name" value="ARAC-FAMILY TRANSCRIPTIONAL REGULATOR"/>
    <property type="match status" value="1"/>
</dbReference>
<evidence type="ECO:0000313" key="4">
    <source>
        <dbReference type="EMBL" id="URZ10094.1"/>
    </source>
</evidence>
<dbReference type="InterPro" id="IPR009057">
    <property type="entry name" value="Homeodomain-like_sf"/>
</dbReference>
<reference evidence="4 5" key="1">
    <citation type="submission" date="2022-04" db="EMBL/GenBank/DDBJ databases">
        <title>Genome sequence of C. roseum typestrain.</title>
        <authorList>
            <person name="Poehlein A."/>
            <person name="Schoch T."/>
            <person name="Duerre P."/>
            <person name="Daniel R."/>
        </authorList>
    </citation>
    <scope>NUCLEOTIDE SEQUENCE [LARGE SCALE GENOMIC DNA]</scope>
    <source>
        <strain evidence="4 5">DSM 7320</strain>
    </source>
</reference>
<dbReference type="InterPro" id="IPR020449">
    <property type="entry name" value="Tscrpt_reg_AraC-type_HTH"/>
</dbReference>
<dbReference type="SMART" id="SM00342">
    <property type="entry name" value="HTH_ARAC"/>
    <property type="match status" value="1"/>
</dbReference>
<evidence type="ECO:0000256" key="3">
    <source>
        <dbReference type="ARBA" id="ARBA00023163"/>
    </source>
</evidence>
<gene>
    <name evidence="4" type="primary">rhaR_1</name>
    <name evidence="4" type="ORF">CROST_008020</name>
</gene>
<evidence type="ECO:0000313" key="5">
    <source>
        <dbReference type="Proteomes" id="UP000190951"/>
    </source>
</evidence>
<accession>A0A1S8LZY6</accession>
<dbReference type="InterPro" id="IPR018060">
    <property type="entry name" value="HTH_AraC"/>
</dbReference>
<name>A0A1S8LZY6_9CLOT</name>
<dbReference type="GO" id="GO:0003700">
    <property type="term" value="F:DNA-binding transcription factor activity"/>
    <property type="evidence" value="ECO:0007669"/>
    <property type="project" value="InterPro"/>
</dbReference>
<dbReference type="Pfam" id="PF12833">
    <property type="entry name" value="HTH_18"/>
    <property type="match status" value="1"/>
</dbReference>
<dbReference type="InterPro" id="IPR018062">
    <property type="entry name" value="HTH_AraC-typ_CS"/>
</dbReference>